<dbReference type="Pfam" id="PF11977">
    <property type="entry name" value="RNase_Zc3h12a"/>
    <property type="match status" value="1"/>
</dbReference>
<keyword evidence="4" id="KW-1185">Reference proteome</keyword>
<dbReference type="eggNOG" id="KOG3777">
    <property type="taxonomic scope" value="Eukaryota"/>
</dbReference>
<dbReference type="InterPro" id="IPR051101">
    <property type="entry name" value="ZC3H12/N4BP1_RNase_Reg"/>
</dbReference>
<dbReference type="PANTHER" id="PTHR12876:SF35">
    <property type="entry name" value="LD08718P-RELATED"/>
    <property type="match status" value="1"/>
</dbReference>
<dbReference type="PANTHER" id="PTHR12876">
    <property type="entry name" value="N4BP1-RELATED"/>
    <property type="match status" value="1"/>
</dbReference>
<dbReference type="InterPro" id="IPR021869">
    <property type="entry name" value="RNase_Zc3h12_NYN"/>
</dbReference>
<dbReference type="GO" id="GO:0003729">
    <property type="term" value="F:mRNA binding"/>
    <property type="evidence" value="ECO:0007669"/>
    <property type="project" value="TreeGrafter"/>
</dbReference>
<dbReference type="GO" id="GO:0004521">
    <property type="term" value="F:RNA endonuclease activity"/>
    <property type="evidence" value="ECO:0007669"/>
    <property type="project" value="TreeGrafter"/>
</dbReference>
<dbReference type="CTD" id="8231335"/>
<evidence type="ECO:0000259" key="1">
    <source>
        <dbReference type="Pfam" id="PF11977"/>
    </source>
</evidence>
<organism>
    <name type="scientific">Pediculus humanus subsp. corporis</name>
    <name type="common">Body louse</name>
    <dbReference type="NCBI Taxonomy" id="121224"/>
    <lineage>
        <taxon>Eukaryota</taxon>
        <taxon>Metazoa</taxon>
        <taxon>Ecdysozoa</taxon>
        <taxon>Arthropoda</taxon>
        <taxon>Hexapoda</taxon>
        <taxon>Insecta</taxon>
        <taxon>Pterygota</taxon>
        <taxon>Neoptera</taxon>
        <taxon>Paraneoptera</taxon>
        <taxon>Psocodea</taxon>
        <taxon>Troctomorpha</taxon>
        <taxon>Phthiraptera</taxon>
        <taxon>Anoplura</taxon>
        <taxon>Pediculidae</taxon>
        <taxon>Pediculus</taxon>
    </lineage>
</organism>
<dbReference type="RefSeq" id="XP_002423675.1">
    <property type="nucleotide sequence ID" value="XM_002423630.1"/>
</dbReference>
<feature type="domain" description="RNase NYN" evidence="1">
    <location>
        <begin position="159"/>
        <end position="293"/>
    </location>
</feature>
<protein>
    <recommendedName>
        <fullName evidence="1">RNase NYN domain-containing protein</fullName>
    </recommendedName>
</protein>
<gene>
    <name evidence="3" type="primary">8231335</name>
    <name evidence="2" type="ORF">Phum_PHUM077930</name>
</gene>
<proteinExistence type="predicted"/>
<evidence type="ECO:0000313" key="4">
    <source>
        <dbReference type="Proteomes" id="UP000009046"/>
    </source>
</evidence>
<dbReference type="GO" id="GO:0036464">
    <property type="term" value="C:cytoplasmic ribonucleoprotein granule"/>
    <property type="evidence" value="ECO:0007669"/>
    <property type="project" value="TreeGrafter"/>
</dbReference>
<evidence type="ECO:0000313" key="3">
    <source>
        <dbReference type="EnsemblMetazoa" id="PHUM077930-PA"/>
    </source>
</evidence>
<sequence>MTPIRSKKRKFKQKRKSTKPRIRPLNGNFLIHEFSKGENKTEVEKVFQKYDTINLGLMSLPSCSGVQNSFDDFKHLNNKECLNQTIDLCIDEDDPGTYSAQCEDDKSGLSNDTSVTTNFNNDNNDENDVIILKDLSHSSVKCDNNDPTVIDISDDSDIMGAQFSCKKLEICIKYFKERGHKVTAFVPQFRISSRRSDNPEILQQLVKNGDVILTPSKYVEGKSMTPYDDRFIVQTAVLKGGIIVTRDNYRDLLSENPAWAETINYRTLAYTWVDDVLMFPNDPLGEHGPTLDEFLRFQ</sequence>
<dbReference type="Gene3D" id="3.40.50.11980">
    <property type="match status" value="1"/>
</dbReference>
<dbReference type="EnsemblMetazoa" id="PHUM077930-RA">
    <property type="protein sequence ID" value="PHUM077930-PA"/>
    <property type="gene ID" value="PHUM077930"/>
</dbReference>
<dbReference type="GO" id="GO:0005634">
    <property type="term" value="C:nucleus"/>
    <property type="evidence" value="ECO:0007669"/>
    <property type="project" value="TreeGrafter"/>
</dbReference>
<dbReference type="AlphaFoldDB" id="E0VC31"/>
<dbReference type="GeneID" id="8231335"/>
<dbReference type="VEuPathDB" id="VectorBase:PHUM077930"/>
<reference evidence="2" key="1">
    <citation type="submission" date="2007-04" db="EMBL/GenBank/DDBJ databases">
        <title>Annotation of Pediculus humanus corporis strain USDA.</title>
        <authorList>
            <person name="Kirkness E."/>
            <person name="Hannick L."/>
            <person name="Hass B."/>
            <person name="Bruggner R."/>
            <person name="Lawson D."/>
            <person name="Bidwell S."/>
            <person name="Joardar V."/>
            <person name="Caler E."/>
            <person name="Walenz B."/>
            <person name="Inman J."/>
            <person name="Schobel S."/>
            <person name="Galinsky K."/>
            <person name="Amedeo P."/>
            <person name="Strausberg R."/>
        </authorList>
    </citation>
    <scope>NUCLEOTIDE SEQUENCE</scope>
    <source>
        <strain evidence="2">USDA</strain>
    </source>
</reference>
<dbReference type="InParanoid" id="E0VC31"/>
<reference evidence="3" key="3">
    <citation type="submission" date="2020-05" db="UniProtKB">
        <authorList>
            <consortium name="EnsemblMetazoa"/>
        </authorList>
    </citation>
    <scope>IDENTIFICATION</scope>
    <source>
        <strain evidence="3">USDA</strain>
    </source>
</reference>
<dbReference type="HOGENOM" id="CLU_934773_0_0_1"/>
<dbReference type="OrthoDB" id="392925at2759"/>
<dbReference type="KEGG" id="phu:Phum_PHUM077930"/>
<name>E0VC31_PEDHC</name>
<dbReference type="EMBL" id="AAZO01000930">
    <property type="status" value="NOT_ANNOTATED_CDS"/>
    <property type="molecule type" value="Genomic_DNA"/>
</dbReference>
<evidence type="ECO:0000313" key="2">
    <source>
        <dbReference type="EMBL" id="EEB10937.1"/>
    </source>
</evidence>
<accession>E0VC31</accession>
<dbReference type="EMBL" id="DS235045">
    <property type="protein sequence ID" value="EEB10937.1"/>
    <property type="molecule type" value="Genomic_DNA"/>
</dbReference>
<reference evidence="2" key="2">
    <citation type="submission" date="2007-04" db="EMBL/GenBank/DDBJ databases">
        <title>The genome of the human body louse.</title>
        <authorList>
            <consortium name="The Human Body Louse Genome Consortium"/>
            <person name="Kirkness E."/>
            <person name="Walenz B."/>
            <person name="Hass B."/>
            <person name="Bruggner R."/>
            <person name="Strausberg R."/>
        </authorList>
    </citation>
    <scope>NUCLEOTIDE SEQUENCE</scope>
    <source>
        <strain evidence="2">USDA</strain>
    </source>
</reference>
<dbReference type="Proteomes" id="UP000009046">
    <property type="component" value="Unassembled WGS sequence"/>
</dbReference>
<dbReference type="FunFam" id="3.40.50.11980:FF:000001">
    <property type="entry name" value="ZC3H12A isoform 1"/>
    <property type="match status" value="1"/>
</dbReference>